<dbReference type="PROSITE" id="PS50110">
    <property type="entry name" value="RESPONSE_REGULATORY"/>
    <property type="match status" value="1"/>
</dbReference>
<dbReference type="EMBL" id="FNSD01000001">
    <property type="protein sequence ID" value="SEB50562.1"/>
    <property type="molecule type" value="Genomic_DNA"/>
</dbReference>
<accession>A0A1H4JY54</accession>
<dbReference type="SMART" id="SM00448">
    <property type="entry name" value="REC"/>
    <property type="match status" value="1"/>
</dbReference>
<dbReference type="GO" id="GO:0000160">
    <property type="term" value="P:phosphorelay signal transduction system"/>
    <property type="evidence" value="ECO:0007669"/>
    <property type="project" value="InterPro"/>
</dbReference>
<dbReference type="InterPro" id="IPR052048">
    <property type="entry name" value="ST_Response_Regulator"/>
</dbReference>
<dbReference type="AlphaFoldDB" id="A0A1H4JY54"/>
<feature type="modified residue" description="4-aspartylphosphate" evidence="1">
    <location>
        <position position="116"/>
    </location>
</feature>
<dbReference type="InterPro" id="IPR058245">
    <property type="entry name" value="NreC/VraR/RcsB-like_REC"/>
</dbReference>
<protein>
    <submittedName>
        <fullName evidence="3">Response regulator receiver domain-containing protein</fullName>
    </submittedName>
</protein>
<proteinExistence type="predicted"/>
<dbReference type="InterPro" id="IPR011006">
    <property type="entry name" value="CheY-like_superfamily"/>
</dbReference>
<sequence>MLSPVWQISSVDYSRTHSSEGTHIRVEPHGTFGTSTYIAHVANWILIRHGFTCIDNVRKAGTHSTMKVLIVEDNPAVRRLIRLAISDVADEIAERADGSDALQAYEEHHPDVVLMDVKMSRMDGLVATRQVLQFHPTARIVIVTDYDDDGLRTAASEAGACGYVLKNDLMLLEAFLSHLTC</sequence>
<dbReference type="SUPFAM" id="SSF52172">
    <property type="entry name" value="CheY-like"/>
    <property type="match status" value="1"/>
</dbReference>
<dbReference type="InterPro" id="IPR001789">
    <property type="entry name" value="Sig_transdc_resp-reg_receiver"/>
</dbReference>
<evidence type="ECO:0000256" key="1">
    <source>
        <dbReference type="PROSITE-ProRule" id="PRU00169"/>
    </source>
</evidence>
<feature type="domain" description="Response regulatory" evidence="2">
    <location>
        <begin position="67"/>
        <end position="181"/>
    </location>
</feature>
<keyword evidence="1" id="KW-0597">Phosphoprotein</keyword>
<dbReference type="Proteomes" id="UP000182409">
    <property type="component" value="Unassembled WGS sequence"/>
</dbReference>
<name>A0A1H4JY54_9BACT</name>
<organism evidence="3 4">
    <name type="scientific">Terriglobus roseus</name>
    <dbReference type="NCBI Taxonomy" id="392734"/>
    <lineage>
        <taxon>Bacteria</taxon>
        <taxon>Pseudomonadati</taxon>
        <taxon>Acidobacteriota</taxon>
        <taxon>Terriglobia</taxon>
        <taxon>Terriglobales</taxon>
        <taxon>Acidobacteriaceae</taxon>
        <taxon>Terriglobus</taxon>
    </lineage>
</organism>
<dbReference type="PANTHER" id="PTHR43228">
    <property type="entry name" value="TWO-COMPONENT RESPONSE REGULATOR"/>
    <property type="match status" value="1"/>
</dbReference>
<evidence type="ECO:0000259" key="2">
    <source>
        <dbReference type="PROSITE" id="PS50110"/>
    </source>
</evidence>
<reference evidence="3 4" key="1">
    <citation type="submission" date="2016-10" db="EMBL/GenBank/DDBJ databases">
        <authorList>
            <person name="de Groot N.N."/>
        </authorList>
    </citation>
    <scope>NUCLEOTIDE SEQUENCE [LARGE SCALE GENOMIC DNA]</scope>
    <source>
        <strain evidence="3 4">AB35.6</strain>
    </source>
</reference>
<gene>
    <name evidence="3" type="ORF">SAMN05443244_0858</name>
</gene>
<dbReference type="PANTHER" id="PTHR43228:SF1">
    <property type="entry name" value="TWO-COMPONENT RESPONSE REGULATOR ARR22"/>
    <property type="match status" value="1"/>
</dbReference>
<dbReference type="CDD" id="cd17535">
    <property type="entry name" value="REC_NarL-like"/>
    <property type="match status" value="1"/>
</dbReference>
<dbReference type="Gene3D" id="3.40.50.2300">
    <property type="match status" value="1"/>
</dbReference>
<dbReference type="Pfam" id="PF00072">
    <property type="entry name" value="Response_reg"/>
    <property type="match status" value="1"/>
</dbReference>
<evidence type="ECO:0000313" key="4">
    <source>
        <dbReference type="Proteomes" id="UP000182409"/>
    </source>
</evidence>
<evidence type="ECO:0000313" key="3">
    <source>
        <dbReference type="EMBL" id="SEB50562.1"/>
    </source>
</evidence>